<feature type="non-terminal residue" evidence="1">
    <location>
        <position position="1"/>
    </location>
</feature>
<evidence type="ECO:0000313" key="1">
    <source>
        <dbReference type="EMBL" id="SVA86441.1"/>
    </source>
</evidence>
<protein>
    <submittedName>
        <fullName evidence="1">Uncharacterized protein</fullName>
    </submittedName>
</protein>
<name>A0A381ZBX8_9ZZZZ</name>
<dbReference type="AlphaFoldDB" id="A0A381ZBX8"/>
<dbReference type="EMBL" id="UINC01020631">
    <property type="protein sequence ID" value="SVA86441.1"/>
    <property type="molecule type" value="Genomic_DNA"/>
</dbReference>
<proteinExistence type="predicted"/>
<sequence>KYGLPNISASLLKGSRADRKISLIRVIFPWFSRIEEGK</sequence>
<accession>A0A381ZBX8</accession>
<reference evidence="1" key="1">
    <citation type="submission" date="2018-05" db="EMBL/GenBank/DDBJ databases">
        <authorList>
            <person name="Lanie J.A."/>
            <person name="Ng W.-L."/>
            <person name="Kazmierczak K.M."/>
            <person name="Andrzejewski T.M."/>
            <person name="Davidsen T.M."/>
            <person name="Wayne K.J."/>
            <person name="Tettelin H."/>
            <person name="Glass J.I."/>
            <person name="Rusch D."/>
            <person name="Podicherti R."/>
            <person name="Tsui H.-C.T."/>
            <person name="Winkler M.E."/>
        </authorList>
    </citation>
    <scope>NUCLEOTIDE SEQUENCE</scope>
</reference>
<gene>
    <name evidence="1" type="ORF">METZ01_LOCUS139295</name>
</gene>
<organism evidence="1">
    <name type="scientific">marine metagenome</name>
    <dbReference type="NCBI Taxonomy" id="408172"/>
    <lineage>
        <taxon>unclassified sequences</taxon>
        <taxon>metagenomes</taxon>
        <taxon>ecological metagenomes</taxon>
    </lineage>
</organism>